<dbReference type="WBParaSite" id="JU765_v2.g17720.t1">
    <property type="protein sequence ID" value="JU765_v2.g17720.t1"/>
    <property type="gene ID" value="JU765_v2.g17720"/>
</dbReference>
<organism evidence="1 2">
    <name type="scientific">Panagrolaimus sp. JU765</name>
    <dbReference type="NCBI Taxonomy" id="591449"/>
    <lineage>
        <taxon>Eukaryota</taxon>
        <taxon>Metazoa</taxon>
        <taxon>Ecdysozoa</taxon>
        <taxon>Nematoda</taxon>
        <taxon>Chromadorea</taxon>
        <taxon>Rhabditida</taxon>
        <taxon>Tylenchina</taxon>
        <taxon>Panagrolaimomorpha</taxon>
        <taxon>Panagrolaimoidea</taxon>
        <taxon>Panagrolaimidae</taxon>
        <taxon>Panagrolaimus</taxon>
    </lineage>
</organism>
<name>A0AC34QMB8_9BILA</name>
<accession>A0AC34QMB8</accession>
<dbReference type="Proteomes" id="UP000887576">
    <property type="component" value="Unplaced"/>
</dbReference>
<proteinExistence type="predicted"/>
<sequence length="295" mass="32775">MKIHHIFLILCFLPKFEACGESVTSENSCRIQKRETERINRGKNVMLGHHPWLVKIRFSDGATCTGTIVSEKFILTAKHCIKPRAAPKFIFYGHVHTSEMNTIKVKNHFYSGSDIRIKNGHIGTDLALLELVKPLKFSETVGPICLSKTGRMMENETAIIAGFGVAFSSAVFRGKPPSEFVVVPDHNIISFHVAEAQSNCVKHLPGSECKSVQESEFCAGGQNTGTATGDSGGPLMIYRNGRWIQSGITARGRLFIKKDAEQGYIIFDKGIYTDISKFCDWIEKTTKQNVLCSEN</sequence>
<evidence type="ECO:0000313" key="1">
    <source>
        <dbReference type="Proteomes" id="UP000887576"/>
    </source>
</evidence>
<reference evidence="2" key="1">
    <citation type="submission" date="2022-11" db="UniProtKB">
        <authorList>
            <consortium name="WormBaseParasite"/>
        </authorList>
    </citation>
    <scope>IDENTIFICATION</scope>
</reference>
<protein>
    <submittedName>
        <fullName evidence="2">Peptidase S1 domain-containing protein</fullName>
    </submittedName>
</protein>
<evidence type="ECO:0000313" key="2">
    <source>
        <dbReference type="WBParaSite" id="JU765_v2.g17720.t1"/>
    </source>
</evidence>